<keyword evidence="4" id="KW-1185">Reference proteome</keyword>
<evidence type="ECO:0000256" key="1">
    <source>
        <dbReference type="SAM" id="SignalP"/>
    </source>
</evidence>
<feature type="signal peptide" evidence="1">
    <location>
        <begin position="1"/>
        <end position="20"/>
    </location>
</feature>
<dbReference type="PROSITE" id="PS50222">
    <property type="entry name" value="EF_HAND_2"/>
    <property type="match status" value="1"/>
</dbReference>
<dbReference type="Pfam" id="PF13202">
    <property type="entry name" value="EF-hand_5"/>
    <property type="match status" value="1"/>
</dbReference>
<keyword evidence="1" id="KW-0732">Signal</keyword>
<gene>
    <name evidence="3" type="ORF">OEZ60_02910</name>
</gene>
<protein>
    <submittedName>
        <fullName evidence="3">EF-hand domain-containing protein</fullName>
    </submittedName>
</protein>
<sequence>MKKFVLALGAIAAFAAAANAQTTVTDTDGSGAYSIEELTAAYPDLTAEVFATIDVNADGVVDADELAAAREAGTLAP</sequence>
<proteinExistence type="predicted"/>
<dbReference type="PROSITE" id="PS00018">
    <property type="entry name" value="EF_HAND_1"/>
    <property type="match status" value="1"/>
</dbReference>
<dbReference type="RefSeq" id="WP_263333044.1">
    <property type="nucleotide sequence ID" value="NZ_JAOVQO010000002.1"/>
</dbReference>
<organism evidence="3 4">
    <name type="scientific">Albidovulum salinarum</name>
    <dbReference type="NCBI Taxonomy" id="2984153"/>
    <lineage>
        <taxon>Bacteria</taxon>
        <taxon>Pseudomonadati</taxon>
        <taxon>Pseudomonadota</taxon>
        <taxon>Alphaproteobacteria</taxon>
        <taxon>Rhodobacterales</taxon>
        <taxon>Paracoccaceae</taxon>
        <taxon>Albidovulum</taxon>
    </lineage>
</organism>
<dbReference type="EMBL" id="JAOVQO010000002">
    <property type="protein sequence ID" value="MCU9846945.1"/>
    <property type="molecule type" value="Genomic_DNA"/>
</dbReference>
<evidence type="ECO:0000313" key="4">
    <source>
        <dbReference type="Proteomes" id="UP001209535"/>
    </source>
</evidence>
<dbReference type="Proteomes" id="UP001209535">
    <property type="component" value="Unassembled WGS sequence"/>
</dbReference>
<feature type="domain" description="EF-hand" evidence="2">
    <location>
        <begin position="41"/>
        <end position="76"/>
    </location>
</feature>
<dbReference type="SUPFAM" id="SSF47473">
    <property type="entry name" value="EF-hand"/>
    <property type="match status" value="1"/>
</dbReference>
<evidence type="ECO:0000313" key="3">
    <source>
        <dbReference type="EMBL" id="MCU9846945.1"/>
    </source>
</evidence>
<comment type="caution">
    <text evidence="3">The sequence shown here is derived from an EMBL/GenBank/DDBJ whole genome shotgun (WGS) entry which is preliminary data.</text>
</comment>
<dbReference type="Gene3D" id="1.10.238.10">
    <property type="entry name" value="EF-hand"/>
    <property type="match status" value="1"/>
</dbReference>
<reference evidence="3 4" key="1">
    <citation type="submission" date="2022-10" db="EMBL/GenBank/DDBJ databases">
        <title>Defluviimonas sp. nov., isolated from ocean surface sediments.</title>
        <authorList>
            <person name="He W."/>
            <person name="Wang L."/>
            <person name="Zhang D.-F."/>
        </authorList>
    </citation>
    <scope>NUCLEOTIDE SEQUENCE [LARGE SCALE GENOMIC DNA]</scope>
    <source>
        <strain evidence="3 4">WL0024</strain>
    </source>
</reference>
<dbReference type="InterPro" id="IPR011992">
    <property type="entry name" value="EF-hand-dom_pair"/>
</dbReference>
<accession>A0ABT2WZ42</accession>
<dbReference type="InterPro" id="IPR018247">
    <property type="entry name" value="EF_Hand_1_Ca_BS"/>
</dbReference>
<feature type="chain" id="PRO_5045681563" evidence="1">
    <location>
        <begin position="21"/>
        <end position="77"/>
    </location>
</feature>
<evidence type="ECO:0000259" key="2">
    <source>
        <dbReference type="PROSITE" id="PS50222"/>
    </source>
</evidence>
<name>A0ABT2WZ42_9RHOB</name>
<dbReference type="InterPro" id="IPR002048">
    <property type="entry name" value="EF_hand_dom"/>
</dbReference>